<dbReference type="SMART" id="SM00448">
    <property type="entry name" value="REC"/>
    <property type="match status" value="1"/>
</dbReference>
<dbReference type="SMART" id="SM00862">
    <property type="entry name" value="Trans_reg_C"/>
    <property type="match status" value="1"/>
</dbReference>
<dbReference type="GO" id="GO:0000156">
    <property type="term" value="F:phosphorelay response regulator activity"/>
    <property type="evidence" value="ECO:0007669"/>
    <property type="project" value="TreeGrafter"/>
</dbReference>
<accession>A0A1W1CAU6</accession>
<dbReference type="GO" id="GO:0005829">
    <property type="term" value="C:cytosol"/>
    <property type="evidence" value="ECO:0007669"/>
    <property type="project" value="TreeGrafter"/>
</dbReference>
<evidence type="ECO:0000256" key="2">
    <source>
        <dbReference type="ARBA" id="ARBA00023012"/>
    </source>
</evidence>
<dbReference type="GO" id="GO:0000976">
    <property type="term" value="F:transcription cis-regulatory region binding"/>
    <property type="evidence" value="ECO:0007669"/>
    <property type="project" value="TreeGrafter"/>
</dbReference>
<dbReference type="InterPro" id="IPR001789">
    <property type="entry name" value="Sig_transdc_resp-reg_receiver"/>
</dbReference>
<dbReference type="InterPro" id="IPR039420">
    <property type="entry name" value="WalR-like"/>
</dbReference>
<sequence length="244" mass="28466">MIDYRMVYKHTSEISLLLVEDYKPLRDDMLEIFEEFVKSVTIASNGVEAIEIYEDNSSSFDIVVSDIQMPKMDGIELSRRIREIDPDQQIIILSAHTDSEYLLELINFGIAQFITKPIDHNRLLNTLYEVSKKITNNTPEDQNTTILDLGKGFTWDTEKLILKDSEKNIDLTSHELVLMRYFVIKKDQICTNDDIVYEFYEHNIDISEKNIRNLVFKLRKKLPNNIITSIYAMGYKFSVGHLLV</sequence>
<dbReference type="EMBL" id="FPHC01000067">
    <property type="protein sequence ID" value="SFV62894.1"/>
    <property type="molecule type" value="Genomic_DNA"/>
</dbReference>
<name>A0A1W1CAU6_9ZZZZ</name>
<dbReference type="PROSITE" id="PS50110">
    <property type="entry name" value="RESPONSE_REGULATORY"/>
    <property type="match status" value="1"/>
</dbReference>
<evidence type="ECO:0000256" key="1">
    <source>
        <dbReference type="ARBA" id="ARBA00022553"/>
    </source>
</evidence>
<keyword evidence="3" id="KW-0805">Transcription regulation</keyword>
<dbReference type="GO" id="GO:0032993">
    <property type="term" value="C:protein-DNA complex"/>
    <property type="evidence" value="ECO:0007669"/>
    <property type="project" value="TreeGrafter"/>
</dbReference>
<gene>
    <name evidence="8" type="ORF">MNB_SV-6-524</name>
</gene>
<feature type="domain" description="Response regulatory" evidence="6">
    <location>
        <begin position="15"/>
        <end position="131"/>
    </location>
</feature>
<dbReference type="InterPro" id="IPR036388">
    <property type="entry name" value="WH-like_DNA-bd_sf"/>
</dbReference>
<feature type="domain" description="OmpR/PhoB-type" evidence="7">
    <location>
        <begin position="144"/>
        <end position="239"/>
    </location>
</feature>
<evidence type="ECO:0000256" key="3">
    <source>
        <dbReference type="ARBA" id="ARBA00023015"/>
    </source>
</evidence>
<evidence type="ECO:0000256" key="5">
    <source>
        <dbReference type="ARBA" id="ARBA00023163"/>
    </source>
</evidence>
<reference evidence="8" key="1">
    <citation type="submission" date="2016-10" db="EMBL/GenBank/DDBJ databases">
        <authorList>
            <person name="de Groot N.N."/>
        </authorList>
    </citation>
    <scope>NUCLEOTIDE SEQUENCE</scope>
</reference>
<dbReference type="InterPro" id="IPR016032">
    <property type="entry name" value="Sig_transdc_resp-reg_C-effctor"/>
</dbReference>
<dbReference type="InterPro" id="IPR011006">
    <property type="entry name" value="CheY-like_superfamily"/>
</dbReference>
<keyword evidence="1" id="KW-0597">Phosphoprotein</keyword>
<evidence type="ECO:0000256" key="4">
    <source>
        <dbReference type="ARBA" id="ARBA00023125"/>
    </source>
</evidence>
<evidence type="ECO:0000313" key="8">
    <source>
        <dbReference type="EMBL" id="SFV62894.1"/>
    </source>
</evidence>
<protein>
    <submittedName>
        <fullName evidence="8">Response regulator receiver domain protein (CheY-like)</fullName>
    </submittedName>
</protein>
<dbReference type="PROSITE" id="PS51755">
    <property type="entry name" value="OMPR_PHOB"/>
    <property type="match status" value="1"/>
</dbReference>
<dbReference type="PANTHER" id="PTHR48111:SF1">
    <property type="entry name" value="TWO-COMPONENT RESPONSE REGULATOR ORR33"/>
    <property type="match status" value="1"/>
</dbReference>
<organism evidence="8">
    <name type="scientific">hydrothermal vent metagenome</name>
    <dbReference type="NCBI Taxonomy" id="652676"/>
    <lineage>
        <taxon>unclassified sequences</taxon>
        <taxon>metagenomes</taxon>
        <taxon>ecological metagenomes</taxon>
    </lineage>
</organism>
<dbReference type="AlphaFoldDB" id="A0A1W1CAU6"/>
<dbReference type="Gene3D" id="3.40.50.2300">
    <property type="match status" value="1"/>
</dbReference>
<proteinExistence type="predicted"/>
<dbReference type="Pfam" id="PF00072">
    <property type="entry name" value="Response_reg"/>
    <property type="match status" value="1"/>
</dbReference>
<dbReference type="Gene3D" id="1.10.10.10">
    <property type="entry name" value="Winged helix-like DNA-binding domain superfamily/Winged helix DNA-binding domain"/>
    <property type="match status" value="1"/>
</dbReference>
<dbReference type="PANTHER" id="PTHR48111">
    <property type="entry name" value="REGULATOR OF RPOS"/>
    <property type="match status" value="1"/>
</dbReference>
<dbReference type="SUPFAM" id="SSF52172">
    <property type="entry name" value="CheY-like"/>
    <property type="match status" value="1"/>
</dbReference>
<dbReference type="GO" id="GO:0006355">
    <property type="term" value="P:regulation of DNA-templated transcription"/>
    <property type="evidence" value="ECO:0007669"/>
    <property type="project" value="InterPro"/>
</dbReference>
<evidence type="ECO:0000259" key="6">
    <source>
        <dbReference type="PROSITE" id="PS50110"/>
    </source>
</evidence>
<keyword evidence="4" id="KW-0238">DNA-binding</keyword>
<dbReference type="InterPro" id="IPR001867">
    <property type="entry name" value="OmpR/PhoB-type_DNA-bd"/>
</dbReference>
<keyword evidence="5" id="KW-0804">Transcription</keyword>
<dbReference type="Pfam" id="PF00486">
    <property type="entry name" value="Trans_reg_C"/>
    <property type="match status" value="1"/>
</dbReference>
<dbReference type="SUPFAM" id="SSF46894">
    <property type="entry name" value="C-terminal effector domain of the bipartite response regulators"/>
    <property type="match status" value="1"/>
</dbReference>
<evidence type="ECO:0000259" key="7">
    <source>
        <dbReference type="PROSITE" id="PS51755"/>
    </source>
</evidence>
<keyword evidence="2" id="KW-0902">Two-component regulatory system</keyword>